<dbReference type="EMBL" id="LQWZ01000036">
    <property type="protein sequence ID" value="OAH53109.1"/>
    <property type="molecule type" value="Genomic_DNA"/>
</dbReference>
<dbReference type="RefSeq" id="WP_063975503.1">
    <property type="nucleotide sequence ID" value="NZ_LQWZ01000036.1"/>
</dbReference>
<organism evidence="1 2">
    <name type="scientific">Domibacillus aminovorans</name>
    <dbReference type="NCBI Taxonomy" id="29332"/>
    <lineage>
        <taxon>Bacteria</taxon>
        <taxon>Bacillati</taxon>
        <taxon>Bacillota</taxon>
        <taxon>Bacilli</taxon>
        <taxon>Bacillales</taxon>
        <taxon>Bacillaceae</taxon>
        <taxon>Domibacillus</taxon>
    </lineage>
</organism>
<evidence type="ECO:0000313" key="1">
    <source>
        <dbReference type="EMBL" id="OAH53109.1"/>
    </source>
</evidence>
<comment type="caution">
    <text evidence="1">The sequence shown here is derived from an EMBL/GenBank/DDBJ whole genome shotgun (WGS) entry which is preliminary data.</text>
</comment>
<dbReference type="AlphaFoldDB" id="A0A177KIB5"/>
<name>A0A177KIB5_9BACI</name>
<dbReference type="OrthoDB" id="2087106at2"/>
<accession>A0A177KIB5</accession>
<evidence type="ECO:0000313" key="2">
    <source>
        <dbReference type="Proteomes" id="UP000077271"/>
    </source>
</evidence>
<sequence length="97" mass="10916">MSSSLDNTFVEMTSTRVIVETAEDTILVPLEKFEMKSQGNIPCLTLTLKDIAGQCIGLYGKSILIDVWYELGLNGYIYRYGNYAPEWVEHGKTRGFA</sequence>
<gene>
    <name evidence="1" type="ORF">AWH48_12190</name>
</gene>
<reference evidence="1 2" key="1">
    <citation type="submission" date="2016-01" db="EMBL/GenBank/DDBJ databases">
        <title>Investigation of taxonomic status of Bacillus aminovorans.</title>
        <authorList>
            <person name="Verma A."/>
            <person name="Pal Y."/>
            <person name="Krishnamurthi S."/>
        </authorList>
    </citation>
    <scope>NUCLEOTIDE SEQUENCE [LARGE SCALE GENOMIC DNA]</scope>
    <source>
        <strain evidence="1 2">DSM 4337</strain>
    </source>
</reference>
<proteinExistence type="predicted"/>
<dbReference type="Proteomes" id="UP000077271">
    <property type="component" value="Unassembled WGS sequence"/>
</dbReference>
<protein>
    <submittedName>
        <fullName evidence="1">Uncharacterized protein</fullName>
    </submittedName>
</protein>